<dbReference type="GO" id="GO:0050660">
    <property type="term" value="F:flavin adenine dinucleotide binding"/>
    <property type="evidence" value="ECO:0007669"/>
    <property type="project" value="InterPro"/>
</dbReference>
<evidence type="ECO:0000256" key="2">
    <source>
        <dbReference type="ARBA" id="ARBA00010790"/>
    </source>
</evidence>
<dbReference type="Pfam" id="PF05199">
    <property type="entry name" value="GMC_oxred_C"/>
    <property type="match status" value="1"/>
</dbReference>
<organism evidence="4 5">
    <name type="scientific">Mycena metata</name>
    <dbReference type="NCBI Taxonomy" id="1033252"/>
    <lineage>
        <taxon>Eukaryota</taxon>
        <taxon>Fungi</taxon>
        <taxon>Dikarya</taxon>
        <taxon>Basidiomycota</taxon>
        <taxon>Agaricomycotina</taxon>
        <taxon>Agaricomycetes</taxon>
        <taxon>Agaricomycetidae</taxon>
        <taxon>Agaricales</taxon>
        <taxon>Marasmiineae</taxon>
        <taxon>Mycenaceae</taxon>
        <taxon>Mycena</taxon>
    </lineage>
</organism>
<dbReference type="Proteomes" id="UP001215598">
    <property type="component" value="Unassembled WGS sequence"/>
</dbReference>
<reference evidence="4" key="1">
    <citation type="submission" date="2023-03" db="EMBL/GenBank/DDBJ databases">
        <title>Massive genome expansion in bonnet fungi (Mycena s.s.) driven by repeated elements and novel gene families across ecological guilds.</title>
        <authorList>
            <consortium name="Lawrence Berkeley National Laboratory"/>
            <person name="Harder C.B."/>
            <person name="Miyauchi S."/>
            <person name="Viragh M."/>
            <person name="Kuo A."/>
            <person name="Thoen E."/>
            <person name="Andreopoulos B."/>
            <person name="Lu D."/>
            <person name="Skrede I."/>
            <person name="Drula E."/>
            <person name="Henrissat B."/>
            <person name="Morin E."/>
            <person name="Kohler A."/>
            <person name="Barry K."/>
            <person name="LaButti K."/>
            <person name="Morin E."/>
            <person name="Salamov A."/>
            <person name="Lipzen A."/>
            <person name="Mereny Z."/>
            <person name="Hegedus B."/>
            <person name="Baldrian P."/>
            <person name="Stursova M."/>
            <person name="Weitz H."/>
            <person name="Taylor A."/>
            <person name="Grigoriev I.V."/>
            <person name="Nagy L.G."/>
            <person name="Martin F."/>
            <person name="Kauserud H."/>
        </authorList>
    </citation>
    <scope>NUCLEOTIDE SEQUENCE</scope>
    <source>
        <strain evidence="4">CBHHK182m</strain>
    </source>
</reference>
<dbReference type="InterPro" id="IPR012132">
    <property type="entry name" value="GMC_OxRdtase"/>
</dbReference>
<evidence type="ECO:0000313" key="4">
    <source>
        <dbReference type="EMBL" id="KAJ7738319.1"/>
    </source>
</evidence>
<comment type="cofactor">
    <cofactor evidence="1">
        <name>FAD</name>
        <dbReference type="ChEBI" id="CHEBI:57692"/>
    </cofactor>
</comment>
<dbReference type="PROSITE" id="PS00624">
    <property type="entry name" value="GMC_OXRED_2"/>
    <property type="match status" value="1"/>
</dbReference>
<evidence type="ECO:0000313" key="5">
    <source>
        <dbReference type="Proteomes" id="UP001215598"/>
    </source>
</evidence>
<dbReference type="AlphaFoldDB" id="A0AAD7I9Y3"/>
<name>A0AAD7I9Y3_9AGAR</name>
<dbReference type="GO" id="GO:0016614">
    <property type="term" value="F:oxidoreductase activity, acting on CH-OH group of donors"/>
    <property type="evidence" value="ECO:0007669"/>
    <property type="project" value="InterPro"/>
</dbReference>
<protein>
    <submittedName>
        <fullName evidence="4">GMC oxidoreductase-domain-containing protein</fullName>
    </submittedName>
</protein>
<keyword evidence="5" id="KW-1185">Reference proteome</keyword>
<dbReference type="SUPFAM" id="SSF54373">
    <property type="entry name" value="FAD-linked reductases, C-terminal domain"/>
    <property type="match status" value="1"/>
</dbReference>
<comment type="similarity">
    <text evidence="2">Belongs to the GMC oxidoreductase family.</text>
</comment>
<dbReference type="InterPro" id="IPR036188">
    <property type="entry name" value="FAD/NAD-bd_sf"/>
</dbReference>
<dbReference type="Pfam" id="PF00732">
    <property type="entry name" value="GMC_oxred_N"/>
    <property type="match status" value="1"/>
</dbReference>
<dbReference type="EMBL" id="JARKIB010000112">
    <property type="protein sequence ID" value="KAJ7738319.1"/>
    <property type="molecule type" value="Genomic_DNA"/>
</dbReference>
<dbReference type="Gene3D" id="3.50.50.60">
    <property type="entry name" value="FAD/NAD(P)-binding domain"/>
    <property type="match status" value="2"/>
</dbReference>
<comment type="caution">
    <text evidence="4">The sequence shown here is derived from an EMBL/GenBank/DDBJ whole genome shotgun (WGS) entry which is preliminary data.</text>
</comment>
<dbReference type="SUPFAM" id="SSF51905">
    <property type="entry name" value="FAD/NAD(P)-binding domain"/>
    <property type="match status" value="1"/>
</dbReference>
<gene>
    <name evidence="4" type="ORF">B0H16DRAFT_1729902</name>
</gene>
<proteinExistence type="inferred from homology"/>
<dbReference type="InterPro" id="IPR007867">
    <property type="entry name" value="GMC_OxRtase_C"/>
</dbReference>
<dbReference type="PANTHER" id="PTHR11552">
    <property type="entry name" value="GLUCOSE-METHANOL-CHOLINE GMC OXIDOREDUCTASE"/>
    <property type="match status" value="1"/>
</dbReference>
<dbReference type="PANTHER" id="PTHR11552:SF78">
    <property type="entry name" value="GLUCOSE-METHANOL-CHOLINE OXIDOREDUCTASE N-TERMINAL DOMAIN-CONTAINING PROTEIN"/>
    <property type="match status" value="1"/>
</dbReference>
<accession>A0AAD7I9Y3</accession>
<evidence type="ECO:0000256" key="1">
    <source>
        <dbReference type="ARBA" id="ARBA00001974"/>
    </source>
</evidence>
<sequence length="393" mass="42498">MTTPHTIQAEYDLIFAGGGTAACLTAGRLATAFPNLSILIMPKWISKDGRRSDIPHNYIYNNSSKELFVCDGTLVNRVIVEDGSPHSCREIVVVGAGTLGSPLILERSGLGKKDVLEKAGVAVVAEIPGVGENYQNHASLYAPYIADPELRNMNNLFRGDPETWSQAHKDYIDGGIKMRPHPEELPEQPLIWASAVAGSLGDLSSLPNLNFISSVAFLGYPASRGRLHISTSDPLAAPDFEPGFLSNPADVAALRWAYKKGREINRRLPSFRGVFFPGHPQFPEVSAAAVEETTPVPLDAPKIVWSAEDDKAIDVFLRQVVGTSWHSAGTCAMKPFNKGGVVDSKLNIYSVKKLKIVDIYPALEHRLQNTYSTAIAVGEKAALIIAEELGGSV</sequence>
<evidence type="ECO:0000259" key="3">
    <source>
        <dbReference type="PROSITE" id="PS00624"/>
    </source>
</evidence>
<feature type="domain" description="Glucose-methanol-choline oxidoreductase N-terminal" evidence="3">
    <location>
        <begin position="97"/>
        <end position="111"/>
    </location>
</feature>
<dbReference type="InterPro" id="IPR000172">
    <property type="entry name" value="GMC_OxRdtase_N"/>
</dbReference>
<dbReference type="Gene3D" id="3.30.560.10">
    <property type="entry name" value="Glucose Oxidase, domain 3"/>
    <property type="match status" value="1"/>
</dbReference>